<feature type="compositionally biased region" description="Basic and acidic residues" evidence="1">
    <location>
        <begin position="64"/>
        <end position="78"/>
    </location>
</feature>
<feature type="region of interest" description="Disordered" evidence="1">
    <location>
        <begin position="1"/>
        <end position="78"/>
    </location>
</feature>
<dbReference type="EMBL" id="CADCUI010000034">
    <property type="protein sequence ID" value="CAA9349241.1"/>
    <property type="molecule type" value="Genomic_DNA"/>
</dbReference>
<evidence type="ECO:0000313" key="2">
    <source>
        <dbReference type="EMBL" id="CAA9349241.1"/>
    </source>
</evidence>
<feature type="compositionally biased region" description="Basic residues" evidence="1">
    <location>
        <begin position="10"/>
        <end position="27"/>
    </location>
</feature>
<feature type="non-terminal residue" evidence="2">
    <location>
        <position position="1"/>
    </location>
</feature>
<organism evidence="2">
    <name type="scientific">uncultured Nocardioidaceae bacterium</name>
    <dbReference type="NCBI Taxonomy" id="253824"/>
    <lineage>
        <taxon>Bacteria</taxon>
        <taxon>Bacillati</taxon>
        <taxon>Actinomycetota</taxon>
        <taxon>Actinomycetes</taxon>
        <taxon>Propionibacteriales</taxon>
        <taxon>Nocardioidaceae</taxon>
        <taxon>environmental samples</taxon>
    </lineage>
</organism>
<proteinExistence type="predicted"/>
<reference evidence="2" key="1">
    <citation type="submission" date="2020-02" db="EMBL/GenBank/DDBJ databases">
        <authorList>
            <person name="Meier V. D."/>
        </authorList>
    </citation>
    <scope>NUCLEOTIDE SEQUENCE</scope>
    <source>
        <strain evidence="2">AVDCRST_MAG34</strain>
    </source>
</reference>
<sequence>EDHDLQGPRRPLRPRSPRRERRRRHQRPGPTPQGSGEGRRRHPPGGARRDEEPMASPEEVDGLVPRHEADLRRASQRL</sequence>
<feature type="non-terminal residue" evidence="2">
    <location>
        <position position="78"/>
    </location>
</feature>
<protein>
    <submittedName>
        <fullName evidence="2">Uncharacterized protein</fullName>
    </submittedName>
</protein>
<accession>A0A6J4M941</accession>
<name>A0A6J4M941_9ACTN</name>
<gene>
    <name evidence="2" type="ORF">AVDCRST_MAG34-1647</name>
</gene>
<evidence type="ECO:0000256" key="1">
    <source>
        <dbReference type="SAM" id="MobiDB-lite"/>
    </source>
</evidence>
<dbReference type="AlphaFoldDB" id="A0A6J4M941"/>